<dbReference type="Pfam" id="PF08628">
    <property type="entry name" value="Nexin_C"/>
    <property type="match status" value="1"/>
</dbReference>
<evidence type="ECO:0000256" key="1">
    <source>
        <dbReference type="ARBA" id="ARBA00010883"/>
    </source>
</evidence>
<sequence>MWGSHFFAGGVRRVLRLDVFKDIARQYPFIFCIFAVMISSTIVLNQPTLLLENYQPWLDLKVPSKVDASVSEVLELVLENFVYPWYRDITDDEACVDELRQTIRFFAAVLAHRTQKVDVPSVVMGKMMRAAMKHIEIIAKAQQKVKNSEGLQHAALLEYGADLHVALRSRKDELLYLRSMTELLFSYDTVNHMILIFIDDTPPEPLTDPLTAQVSFLQKFADTRNKKTSVRATLTSFMKVDSQKDTYASRRAVLISAYLTVAMMTYRPAERNHTAIMIERLISWIWFEMSSDVRGFVFLSGVEVGSEGDQRSAGPVVSLHEFSERGGSRSRPAVLSDQEFNDRILHPDLSDAEMKRLHEEVQKIYETYCLEESVDKISFDPFIIEEIHNSVVKLQTMRCLFEAYEHVLSLMENVFTPMFCHSDEARGRPDRFTPGKRTLKQRSAAEATSYPWGGKWWRKYGLVLGGERMERADWVVNREVEVHLGKLMGYQEFEYGRFKSCPLQYGANVEQHFISQSGICVVYVENDIRMMKRFLETLGLVLLGNTSKRGESTGISRIGSKIKGVFKSSTMEGALLPQYAMIEGEDDTVEEAAMVLEDDSPGPMENAGTPGTLRNLSAWTISIPFVDFYEDEVKKERIPVFYIEVERHDRKNGSFQDAQLPSKRIIGPKNYEFLTTKRVEFQDYLQNLLLHPELSNSQLLADFLSPHSMESQFLDRARSDVNLGKIFKSVPGKLIKEKGQNLDPFIQSFFSSCESPKPKPSRPELTILSPTAENDKKLFNELYRNNANLPEGLERKHNQNYFMELMEVDGAYDYLMYIGRVIFHMPDWLHHILSAGRILLKRTLEAYVEHYFHFKLEQIMQENRLVSLITLLRDAVFCESTEARSPEDQQKRAKQTFEEMMNYLPVVCITLTLSYAIKTATSLTDTMLRFHLNTPDEDNEEMMSLPLPSAFQTPT</sequence>
<dbReference type="PROSITE" id="PS51207">
    <property type="entry name" value="PXA"/>
    <property type="match status" value="1"/>
</dbReference>
<dbReference type="GO" id="GO:0097352">
    <property type="term" value="P:autophagosome maturation"/>
    <property type="evidence" value="ECO:0007669"/>
    <property type="project" value="TreeGrafter"/>
</dbReference>
<accession>A0A5A9NIF0</accession>
<evidence type="ECO:0000259" key="2">
    <source>
        <dbReference type="PROSITE" id="PS51207"/>
    </source>
</evidence>
<dbReference type="SMART" id="SM00313">
    <property type="entry name" value="PXA"/>
    <property type="match status" value="1"/>
</dbReference>
<dbReference type="SUPFAM" id="SSF64268">
    <property type="entry name" value="PX domain"/>
    <property type="match status" value="1"/>
</dbReference>
<proteinExistence type="inferred from homology"/>
<dbReference type="SUPFAM" id="SSF48097">
    <property type="entry name" value="Regulator of G-protein signaling, RGS"/>
    <property type="match status" value="1"/>
</dbReference>
<dbReference type="GO" id="GO:0005770">
    <property type="term" value="C:late endosome"/>
    <property type="evidence" value="ECO:0007669"/>
    <property type="project" value="TreeGrafter"/>
</dbReference>
<dbReference type="InterPro" id="IPR003114">
    <property type="entry name" value="Phox_assoc"/>
</dbReference>
<reference evidence="3 4" key="1">
    <citation type="journal article" date="2019" name="Mol. Ecol. Resour.">
        <title>Chromosome-level genome assembly of Triplophysa tibetana, a fish adapted to the harsh high-altitude environment of the Tibetan Plateau.</title>
        <authorList>
            <person name="Yang X."/>
            <person name="Liu H."/>
            <person name="Ma Z."/>
            <person name="Zou Y."/>
            <person name="Zou M."/>
            <person name="Mao Y."/>
            <person name="Li X."/>
            <person name="Wang H."/>
            <person name="Chen T."/>
            <person name="Wang W."/>
            <person name="Yang R."/>
        </authorList>
    </citation>
    <scope>NUCLEOTIDE SEQUENCE [LARGE SCALE GENOMIC DNA]</scope>
    <source>
        <strain evidence="3">TTIB1903HZAU</strain>
        <tissue evidence="3">Muscle</tissue>
    </source>
</reference>
<evidence type="ECO:0000313" key="4">
    <source>
        <dbReference type="Proteomes" id="UP000324632"/>
    </source>
</evidence>
<dbReference type="InterPro" id="IPR036305">
    <property type="entry name" value="RGS_sf"/>
</dbReference>
<dbReference type="Gene3D" id="3.30.1520.10">
    <property type="entry name" value="Phox-like domain"/>
    <property type="match status" value="1"/>
</dbReference>
<evidence type="ECO:0000313" key="3">
    <source>
        <dbReference type="EMBL" id="KAA0708985.1"/>
    </source>
</evidence>
<name>A0A5A9NIF0_9TELE</name>
<dbReference type="Pfam" id="PF00615">
    <property type="entry name" value="RGS"/>
    <property type="match status" value="1"/>
</dbReference>
<dbReference type="InterPro" id="IPR044926">
    <property type="entry name" value="RGS_subdomain_2"/>
</dbReference>
<dbReference type="Gene3D" id="1.10.167.10">
    <property type="entry name" value="Regulator of G-protein Signalling 4, domain 2"/>
    <property type="match status" value="1"/>
</dbReference>
<comment type="similarity">
    <text evidence="1">Belongs to the sorting nexin family.</text>
</comment>
<dbReference type="EMBL" id="SOYY01000018">
    <property type="protein sequence ID" value="KAA0708985.1"/>
    <property type="molecule type" value="Genomic_DNA"/>
</dbReference>
<dbReference type="InterPro" id="IPR016137">
    <property type="entry name" value="RGS"/>
</dbReference>
<dbReference type="Proteomes" id="UP000324632">
    <property type="component" value="Chromosome 18"/>
</dbReference>
<dbReference type="GO" id="GO:0035091">
    <property type="term" value="F:phosphatidylinositol binding"/>
    <property type="evidence" value="ECO:0007669"/>
    <property type="project" value="InterPro"/>
</dbReference>
<feature type="domain" description="PXA" evidence="2">
    <location>
        <begin position="63"/>
        <end position="202"/>
    </location>
</feature>
<dbReference type="Pfam" id="PF00787">
    <property type="entry name" value="PX"/>
    <property type="match status" value="1"/>
</dbReference>
<gene>
    <name evidence="3" type="ORF">E1301_Tti017421</name>
</gene>
<dbReference type="AlphaFoldDB" id="A0A5A9NIF0"/>
<dbReference type="PANTHER" id="PTHR22775">
    <property type="entry name" value="SORTING NEXIN"/>
    <property type="match status" value="1"/>
</dbReference>
<organism evidence="3 4">
    <name type="scientific">Triplophysa tibetana</name>
    <dbReference type="NCBI Taxonomy" id="1572043"/>
    <lineage>
        <taxon>Eukaryota</taxon>
        <taxon>Metazoa</taxon>
        <taxon>Chordata</taxon>
        <taxon>Craniata</taxon>
        <taxon>Vertebrata</taxon>
        <taxon>Euteleostomi</taxon>
        <taxon>Actinopterygii</taxon>
        <taxon>Neopterygii</taxon>
        <taxon>Teleostei</taxon>
        <taxon>Ostariophysi</taxon>
        <taxon>Cypriniformes</taxon>
        <taxon>Nemacheilidae</taxon>
        <taxon>Triplophysa</taxon>
    </lineage>
</organism>
<keyword evidence="4" id="KW-1185">Reference proteome</keyword>
<dbReference type="InterPro" id="IPR036871">
    <property type="entry name" value="PX_dom_sf"/>
</dbReference>
<dbReference type="PANTHER" id="PTHR22775:SF44">
    <property type="entry name" value="SORTING NEXIN-14"/>
    <property type="match status" value="1"/>
</dbReference>
<dbReference type="InterPro" id="IPR001683">
    <property type="entry name" value="PX_dom"/>
</dbReference>
<protein>
    <submittedName>
        <fullName evidence="3">Sorting nexin-14</fullName>
    </submittedName>
</protein>
<dbReference type="Pfam" id="PF02194">
    <property type="entry name" value="PXA"/>
    <property type="match status" value="1"/>
</dbReference>
<comment type="caution">
    <text evidence="3">The sequence shown here is derived from an EMBL/GenBank/DDBJ whole genome shotgun (WGS) entry which is preliminary data.</text>
</comment>
<dbReference type="InterPro" id="IPR013937">
    <property type="entry name" value="Sorting_nexin_C"/>
</dbReference>